<evidence type="ECO:0000256" key="12">
    <source>
        <dbReference type="ARBA" id="ARBA00022777"/>
    </source>
</evidence>
<evidence type="ECO:0000256" key="1">
    <source>
        <dbReference type="ARBA" id="ARBA00004251"/>
    </source>
</evidence>
<feature type="chain" id="PRO_5002202605" description="non-specific serine/threonine protein kinase" evidence="21">
    <location>
        <begin position="18"/>
        <end position="680"/>
    </location>
</feature>
<evidence type="ECO:0000256" key="9">
    <source>
        <dbReference type="ARBA" id="ARBA00022729"/>
    </source>
</evidence>
<dbReference type="CDD" id="cd06899">
    <property type="entry name" value="lectin_legume_LecRK_Arcelin_ConA"/>
    <property type="match status" value="1"/>
</dbReference>
<evidence type="ECO:0000256" key="7">
    <source>
        <dbReference type="ARBA" id="ARBA00022679"/>
    </source>
</evidence>
<dbReference type="FunFam" id="1.10.510.10:FF:000108">
    <property type="entry name" value="L-type lectin-domain containing receptor kinase S.4"/>
    <property type="match status" value="1"/>
</dbReference>
<dbReference type="CDD" id="cd14066">
    <property type="entry name" value="STKc_IRAK"/>
    <property type="match status" value="1"/>
</dbReference>
<dbReference type="GO" id="GO:0004674">
    <property type="term" value="F:protein serine/threonine kinase activity"/>
    <property type="evidence" value="ECO:0007669"/>
    <property type="project" value="UniProtKB-KW"/>
</dbReference>
<comment type="similarity">
    <text evidence="3">In the C-terminal section; belongs to the protein kinase superfamily. Ser/Thr protein kinase family.</text>
</comment>
<keyword evidence="5" id="KW-1003">Cell membrane</keyword>
<organism evidence="23">
    <name type="scientific">Wollemia nobilis</name>
    <dbReference type="NCBI Taxonomy" id="56998"/>
    <lineage>
        <taxon>Eukaryota</taxon>
        <taxon>Viridiplantae</taxon>
        <taxon>Streptophyta</taxon>
        <taxon>Embryophyta</taxon>
        <taxon>Tracheophyta</taxon>
        <taxon>Spermatophyta</taxon>
        <taxon>Pinopsida</taxon>
        <taxon>Pinidae</taxon>
        <taxon>Conifers II</taxon>
        <taxon>Araucariales</taxon>
        <taxon>Araucariaceae</taxon>
        <taxon>Wollemia</taxon>
    </lineage>
</organism>
<evidence type="ECO:0000256" key="13">
    <source>
        <dbReference type="ARBA" id="ARBA00022840"/>
    </source>
</evidence>
<accession>A0A0C9S4N4</accession>
<keyword evidence="15 20" id="KW-0472">Membrane</keyword>
<dbReference type="GO" id="GO:0005524">
    <property type="term" value="F:ATP binding"/>
    <property type="evidence" value="ECO:0007669"/>
    <property type="project" value="UniProtKB-UniRule"/>
</dbReference>
<dbReference type="PROSITE" id="PS00107">
    <property type="entry name" value="PROTEIN_KINASE_ATP"/>
    <property type="match status" value="1"/>
</dbReference>
<dbReference type="InterPro" id="IPR050528">
    <property type="entry name" value="L-type_Lectin-RKs"/>
</dbReference>
<comment type="catalytic activity">
    <reaction evidence="16">
        <text>L-threonyl-[protein] + ATP = O-phospho-L-threonyl-[protein] + ADP + H(+)</text>
        <dbReference type="Rhea" id="RHEA:46608"/>
        <dbReference type="Rhea" id="RHEA-COMP:11060"/>
        <dbReference type="Rhea" id="RHEA-COMP:11605"/>
        <dbReference type="ChEBI" id="CHEBI:15378"/>
        <dbReference type="ChEBI" id="CHEBI:30013"/>
        <dbReference type="ChEBI" id="CHEBI:30616"/>
        <dbReference type="ChEBI" id="CHEBI:61977"/>
        <dbReference type="ChEBI" id="CHEBI:456216"/>
        <dbReference type="EC" id="2.7.11.1"/>
    </reaction>
</comment>
<evidence type="ECO:0000256" key="19">
    <source>
        <dbReference type="SAM" id="MobiDB-lite"/>
    </source>
</evidence>
<dbReference type="FunFam" id="2.60.120.200:FF:000112">
    <property type="entry name" value="L-type lectin-domain containing receptor kinase V.9"/>
    <property type="match status" value="1"/>
</dbReference>
<evidence type="ECO:0000256" key="3">
    <source>
        <dbReference type="ARBA" id="ARBA00010217"/>
    </source>
</evidence>
<keyword evidence="13 18" id="KW-0067">ATP-binding</keyword>
<dbReference type="SUPFAM" id="SSF56112">
    <property type="entry name" value="Protein kinase-like (PK-like)"/>
    <property type="match status" value="1"/>
</dbReference>
<dbReference type="EMBL" id="GCHU01013764">
    <property type="protein sequence ID" value="JAG86997.1"/>
    <property type="molecule type" value="Transcribed_RNA"/>
</dbReference>
<dbReference type="SUPFAM" id="SSF49899">
    <property type="entry name" value="Concanavalin A-like lectins/glucanases"/>
    <property type="match status" value="1"/>
</dbReference>
<keyword evidence="8 20" id="KW-0812">Transmembrane</keyword>
<evidence type="ECO:0000256" key="15">
    <source>
        <dbReference type="ARBA" id="ARBA00023136"/>
    </source>
</evidence>
<feature type="domain" description="Protein kinase" evidence="22">
    <location>
        <begin position="349"/>
        <end position="623"/>
    </location>
</feature>
<evidence type="ECO:0000313" key="23">
    <source>
        <dbReference type="EMBL" id="JAG86997.1"/>
    </source>
</evidence>
<dbReference type="EC" id="2.7.11.1" evidence="4"/>
<sequence length="680" mass="75185">MMHLLLLFSLFLPAIVAHTDVLGNDTAFVYNGFNNTAAPLLVGAASVRSGAVHVTNHSERLIGRTYYPQRVAVKRNGSVTSFHTSFVFAIVPHPRNGGGDGLCFVMTPDTELHGAIATQYLGLVNTTSDGQSYNHIFAVEFDTIQSIGVEDKDSNHVGIDLNSVKSVQATPAGSWEGNNTFRELSLKSGHNIRAWIDYDAASKRLDITLAEPRAPRKPEKPLLTRKNLDLDSILEDEMYVGFSASTGSSPLVEDHYVLAWSFAAGGASLPPLDVSLLPSFYQKQNKFTRSATFVGVVVAAVLILLVGLGLATFWWLKRMDFIDIPEKWELEYWPHRFSYRRLRVATKGFGDERLLGCGGFGRVYRGVLPSSGEEIAVKSITKDCSEGLKEFISELSSLGRLQHRNLVPLRGWCRKGKRLFIVYDYMPNGSLDKALPGLGWEQRYRVLKGVAAGLLYLHEMWEKRVVHRDIKSSNVLLDAELDGRLGDFGLARLYDHDENPATTRVVGTLGYIAPELLYSGKATPASDVYSFGVVLMEVACGRKPVDPAREDHEAVMVDWVWELYGQERLEEAVDPRLKGDYDVEEVGRVLRLGLFCCHPQAEKRLNIRHVLQILEGEAPLPVLSMPSFNSSVLGNTPRSGFFSLASTSDSKDSKNSGIDGFTKSSSRSPLALEKETSALL</sequence>
<keyword evidence="10" id="KW-0430">Lectin</keyword>
<evidence type="ECO:0000256" key="4">
    <source>
        <dbReference type="ARBA" id="ARBA00012513"/>
    </source>
</evidence>
<evidence type="ECO:0000256" key="17">
    <source>
        <dbReference type="ARBA" id="ARBA00048679"/>
    </source>
</evidence>
<evidence type="ECO:0000256" key="14">
    <source>
        <dbReference type="ARBA" id="ARBA00022989"/>
    </source>
</evidence>
<dbReference type="FunFam" id="3.30.200.20:FF:000178">
    <property type="entry name" value="serine/threonine-protein kinase PBS1-like"/>
    <property type="match status" value="1"/>
</dbReference>
<feature type="region of interest" description="Disordered" evidence="19">
    <location>
        <begin position="645"/>
        <end position="680"/>
    </location>
</feature>
<comment type="similarity">
    <text evidence="2">In the N-terminal section; belongs to the leguminous lectin family.</text>
</comment>
<keyword evidence="11 18" id="KW-0547">Nucleotide-binding</keyword>
<reference evidence="23" key="1">
    <citation type="submission" date="2015-02" db="EMBL/GenBank/DDBJ databases">
        <title>A transcriptome of Wollemia nobilis - a relic of Gondwana.</title>
        <authorList>
            <person name="Chia J.Y."/>
            <person name="Leong Y.S."/>
            <person name="Abdul Karim S."/>
            <person name="Wan Azmi N."/>
            <person name="Hercus R."/>
            <person name="Croft L."/>
        </authorList>
    </citation>
    <scope>NUCLEOTIDE SEQUENCE</scope>
    <source>
        <strain evidence="23">MaeBrown</strain>
        <tissue evidence="23">Leaf</tissue>
    </source>
</reference>
<dbReference type="PROSITE" id="PS50011">
    <property type="entry name" value="PROTEIN_KINASE_DOM"/>
    <property type="match status" value="1"/>
</dbReference>
<evidence type="ECO:0000256" key="10">
    <source>
        <dbReference type="ARBA" id="ARBA00022734"/>
    </source>
</evidence>
<comment type="subcellular location">
    <subcellularLocation>
        <location evidence="1">Cell membrane</location>
        <topology evidence="1">Single-pass type I membrane protein</topology>
    </subcellularLocation>
</comment>
<dbReference type="InterPro" id="IPR013320">
    <property type="entry name" value="ConA-like_dom_sf"/>
</dbReference>
<evidence type="ECO:0000259" key="22">
    <source>
        <dbReference type="PROSITE" id="PS50011"/>
    </source>
</evidence>
<dbReference type="Gene3D" id="3.30.200.20">
    <property type="entry name" value="Phosphorylase Kinase, domain 1"/>
    <property type="match status" value="1"/>
</dbReference>
<proteinExistence type="inferred from homology"/>
<name>A0A0C9S4N4_9CONI</name>
<dbReference type="Pfam" id="PF00139">
    <property type="entry name" value="Lectin_legB"/>
    <property type="match status" value="1"/>
</dbReference>
<evidence type="ECO:0000256" key="20">
    <source>
        <dbReference type="SAM" id="Phobius"/>
    </source>
</evidence>
<keyword evidence="9 21" id="KW-0732">Signal</keyword>
<dbReference type="InterPro" id="IPR017441">
    <property type="entry name" value="Protein_kinase_ATP_BS"/>
</dbReference>
<comment type="catalytic activity">
    <reaction evidence="17">
        <text>L-seryl-[protein] + ATP = O-phospho-L-seryl-[protein] + ADP + H(+)</text>
        <dbReference type="Rhea" id="RHEA:17989"/>
        <dbReference type="Rhea" id="RHEA-COMP:9863"/>
        <dbReference type="Rhea" id="RHEA-COMP:11604"/>
        <dbReference type="ChEBI" id="CHEBI:15378"/>
        <dbReference type="ChEBI" id="CHEBI:29999"/>
        <dbReference type="ChEBI" id="CHEBI:30616"/>
        <dbReference type="ChEBI" id="CHEBI:83421"/>
        <dbReference type="ChEBI" id="CHEBI:456216"/>
        <dbReference type="EC" id="2.7.11.1"/>
    </reaction>
</comment>
<dbReference type="InterPro" id="IPR001220">
    <property type="entry name" value="Legume_lectin_dom"/>
</dbReference>
<dbReference type="GO" id="GO:0005886">
    <property type="term" value="C:plasma membrane"/>
    <property type="evidence" value="ECO:0007669"/>
    <property type="project" value="UniProtKB-SubCell"/>
</dbReference>
<feature type="transmembrane region" description="Helical" evidence="20">
    <location>
        <begin position="293"/>
        <end position="316"/>
    </location>
</feature>
<evidence type="ECO:0000256" key="11">
    <source>
        <dbReference type="ARBA" id="ARBA00022741"/>
    </source>
</evidence>
<keyword evidence="6" id="KW-0723">Serine/threonine-protein kinase</keyword>
<keyword evidence="12" id="KW-0418">Kinase</keyword>
<dbReference type="Pfam" id="PF00069">
    <property type="entry name" value="Pkinase"/>
    <property type="match status" value="1"/>
</dbReference>
<dbReference type="PANTHER" id="PTHR27007">
    <property type="match status" value="1"/>
</dbReference>
<evidence type="ECO:0000256" key="5">
    <source>
        <dbReference type="ARBA" id="ARBA00022475"/>
    </source>
</evidence>
<keyword evidence="14 20" id="KW-1133">Transmembrane helix</keyword>
<evidence type="ECO:0000256" key="6">
    <source>
        <dbReference type="ARBA" id="ARBA00022527"/>
    </source>
</evidence>
<evidence type="ECO:0000256" key="8">
    <source>
        <dbReference type="ARBA" id="ARBA00022692"/>
    </source>
</evidence>
<dbReference type="InterPro" id="IPR008271">
    <property type="entry name" value="Ser/Thr_kinase_AS"/>
</dbReference>
<evidence type="ECO:0000256" key="16">
    <source>
        <dbReference type="ARBA" id="ARBA00047899"/>
    </source>
</evidence>
<evidence type="ECO:0000256" key="2">
    <source>
        <dbReference type="ARBA" id="ARBA00008536"/>
    </source>
</evidence>
<dbReference type="GO" id="GO:0030246">
    <property type="term" value="F:carbohydrate binding"/>
    <property type="evidence" value="ECO:0007669"/>
    <property type="project" value="UniProtKB-KW"/>
</dbReference>
<dbReference type="InterPro" id="IPR000719">
    <property type="entry name" value="Prot_kinase_dom"/>
</dbReference>
<feature type="transmembrane region" description="Helical" evidence="20">
    <location>
        <begin position="257"/>
        <end position="281"/>
    </location>
</feature>
<dbReference type="InterPro" id="IPR011009">
    <property type="entry name" value="Kinase-like_dom_sf"/>
</dbReference>
<dbReference type="SMART" id="SM00220">
    <property type="entry name" value="S_TKc"/>
    <property type="match status" value="1"/>
</dbReference>
<dbReference type="AlphaFoldDB" id="A0A0C9S4N4"/>
<keyword evidence="7" id="KW-0808">Transferase</keyword>
<feature type="signal peptide" evidence="21">
    <location>
        <begin position="1"/>
        <end position="17"/>
    </location>
</feature>
<dbReference type="PROSITE" id="PS00108">
    <property type="entry name" value="PROTEIN_KINASE_ST"/>
    <property type="match status" value="1"/>
</dbReference>
<dbReference type="Gene3D" id="2.60.120.200">
    <property type="match status" value="1"/>
</dbReference>
<dbReference type="Gene3D" id="1.10.510.10">
    <property type="entry name" value="Transferase(Phosphotransferase) domain 1"/>
    <property type="match status" value="1"/>
</dbReference>
<evidence type="ECO:0000256" key="21">
    <source>
        <dbReference type="SAM" id="SignalP"/>
    </source>
</evidence>
<evidence type="ECO:0000256" key="18">
    <source>
        <dbReference type="PROSITE-ProRule" id="PRU10141"/>
    </source>
</evidence>
<protein>
    <recommendedName>
        <fullName evidence="4">non-specific serine/threonine protein kinase</fullName>
        <ecNumber evidence="4">2.7.11.1</ecNumber>
    </recommendedName>
</protein>
<feature type="binding site" evidence="18">
    <location>
        <position position="378"/>
    </location>
    <ligand>
        <name>ATP</name>
        <dbReference type="ChEBI" id="CHEBI:30616"/>
    </ligand>
</feature>